<dbReference type="CDD" id="cd16029">
    <property type="entry name" value="4-S"/>
    <property type="match status" value="1"/>
</dbReference>
<evidence type="ECO:0000256" key="5">
    <source>
        <dbReference type="ARBA" id="ARBA00022837"/>
    </source>
</evidence>
<dbReference type="InterPro" id="IPR047115">
    <property type="entry name" value="ARSB"/>
</dbReference>
<evidence type="ECO:0000256" key="1">
    <source>
        <dbReference type="ARBA" id="ARBA00001913"/>
    </source>
</evidence>
<proteinExistence type="inferred from homology"/>
<keyword evidence="7" id="KW-0732">Signal</keyword>
<accession>A0A9P0MN50</accession>
<keyword evidence="3" id="KW-0479">Metal-binding</keyword>
<evidence type="ECO:0000256" key="7">
    <source>
        <dbReference type="SAM" id="SignalP"/>
    </source>
</evidence>
<keyword evidence="10" id="KW-1185">Reference proteome</keyword>
<dbReference type="InterPro" id="IPR000917">
    <property type="entry name" value="Sulfatase_N"/>
</dbReference>
<feature type="domain" description="Sulfatase N-terminal" evidence="8">
    <location>
        <begin position="23"/>
        <end position="338"/>
    </location>
</feature>
<dbReference type="InterPro" id="IPR024607">
    <property type="entry name" value="Sulfatase_CS"/>
</dbReference>
<sequence length="523" mass="58750">MILRVPVVLALFQLLRTARCHRPTIVIIVADDLGWNDVGFHSGDVHTPNLDSLAYHGIILNRHYSQPLCSPSRTALLTGDYPFRHGMQGRPCLAGHQHGLKPGVKLMPEYFSRLGYRSHLVGKWHLGYESIDHLPTRRGFDSFFGYYNGFLGYWDGTHYASEMVGRDFWRNETGAWREVYGTYLTDLLTKEAIKIIEDHHGEGLLLVIGHAAVHGTDLPLSREAPPQVSNNTERGYLRAMTEKLDWSVGEIVSALGKKGDLDNSIIVFMSDNGGLPASPARQNGASNWPLRGEKKSVHEGGVRTVALAWSPLFNKSSRVSEQLFHISDWLPTLYAAAGGSPEDLPIKDGINQWHSLSSAERGPRDTLVVDINDLDNSEAIIEGRWKLVKNYAPDIKLKIADGYYGQSGYWMPYDKEGVEGSTVNKRLGPLPANYSELRKIARVEHVCSGASNNYCNYCLFDVFHDPTECKDLSSTYPAIASNLKRLLDSYRPYVVPGKVVPFDERAYPKYSEDYWAPWLNIRE</sequence>
<evidence type="ECO:0000313" key="9">
    <source>
        <dbReference type="EMBL" id="CAH1401303.1"/>
    </source>
</evidence>
<keyword evidence="5" id="KW-0106">Calcium</keyword>
<evidence type="ECO:0000256" key="3">
    <source>
        <dbReference type="ARBA" id="ARBA00022723"/>
    </source>
</evidence>
<dbReference type="GO" id="GO:0008484">
    <property type="term" value="F:sulfuric ester hydrolase activity"/>
    <property type="evidence" value="ECO:0007669"/>
    <property type="project" value="InterPro"/>
</dbReference>
<feature type="signal peptide" evidence="7">
    <location>
        <begin position="1"/>
        <end position="20"/>
    </location>
</feature>
<dbReference type="GO" id="GO:0046872">
    <property type="term" value="F:metal ion binding"/>
    <property type="evidence" value="ECO:0007669"/>
    <property type="project" value="UniProtKB-KW"/>
</dbReference>
<organism evidence="9 10">
    <name type="scientific">Nezara viridula</name>
    <name type="common">Southern green stink bug</name>
    <name type="synonym">Cimex viridulus</name>
    <dbReference type="NCBI Taxonomy" id="85310"/>
    <lineage>
        <taxon>Eukaryota</taxon>
        <taxon>Metazoa</taxon>
        <taxon>Ecdysozoa</taxon>
        <taxon>Arthropoda</taxon>
        <taxon>Hexapoda</taxon>
        <taxon>Insecta</taxon>
        <taxon>Pterygota</taxon>
        <taxon>Neoptera</taxon>
        <taxon>Paraneoptera</taxon>
        <taxon>Hemiptera</taxon>
        <taxon>Heteroptera</taxon>
        <taxon>Panheteroptera</taxon>
        <taxon>Pentatomomorpha</taxon>
        <taxon>Pentatomoidea</taxon>
        <taxon>Pentatomidae</taxon>
        <taxon>Pentatominae</taxon>
        <taxon>Nezara</taxon>
    </lineage>
</organism>
<dbReference type="Proteomes" id="UP001152798">
    <property type="component" value="Chromosome 5"/>
</dbReference>
<dbReference type="AlphaFoldDB" id="A0A9P0MN50"/>
<evidence type="ECO:0000256" key="6">
    <source>
        <dbReference type="ARBA" id="ARBA00023180"/>
    </source>
</evidence>
<evidence type="ECO:0000256" key="2">
    <source>
        <dbReference type="ARBA" id="ARBA00008779"/>
    </source>
</evidence>
<evidence type="ECO:0000259" key="8">
    <source>
        <dbReference type="Pfam" id="PF00884"/>
    </source>
</evidence>
<protein>
    <recommendedName>
        <fullName evidence="8">Sulfatase N-terminal domain-containing protein</fullName>
    </recommendedName>
</protein>
<keyword evidence="4" id="KW-0378">Hydrolase</keyword>
<dbReference type="SUPFAM" id="SSF53649">
    <property type="entry name" value="Alkaline phosphatase-like"/>
    <property type="match status" value="1"/>
</dbReference>
<dbReference type="EMBL" id="OV725081">
    <property type="protein sequence ID" value="CAH1401303.1"/>
    <property type="molecule type" value="Genomic_DNA"/>
</dbReference>
<keyword evidence="6" id="KW-0325">Glycoprotein</keyword>
<name>A0A9P0MN50_NEZVI</name>
<gene>
    <name evidence="9" type="ORF">NEZAVI_LOCUS10353</name>
</gene>
<dbReference type="Gene3D" id="3.40.720.10">
    <property type="entry name" value="Alkaline Phosphatase, subunit A"/>
    <property type="match status" value="1"/>
</dbReference>
<dbReference type="PANTHER" id="PTHR10342">
    <property type="entry name" value="ARYLSULFATASE"/>
    <property type="match status" value="1"/>
</dbReference>
<feature type="chain" id="PRO_5040283786" description="Sulfatase N-terminal domain-containing protein" evidence="7">
    <location>
        <begin position="21"/>
        <end position="523"/>
    </location>
</feature>
<comment type="similarity">
    <text evidence="2">Belongs to the sulfatase family.</text>
</comment>
<dbReference type="Gene3D" id="3.30.1120.10">
    <property type="match status" value="1"/>
</dbReference>
<dbReference type="OrthoDB" id="103349at2759"/>
<dbReference type="InterPro" id="IPR017850">
    <property type="entry name" value="Alkaline_phosphatase_core_sf"/>
</dbReference>
<comment type="cofactor">
    <cofactor evidence="1">
        <name>Ca(2+)</name>
        <dbReference type="ChEBI" id="CHEBI:29108"/>
    </cofactor>
</comment>
<reference evidence="9" key="1">
    <citation type="submission" date="2022-01" db="EMBL/GenBank/DDBJ databases">
        <authorList>
            <person name="King R."/>
        </authorList>
    </citation>
    <scope>NUCLEOTIDE SEQUENCE</scope>
</reference>
<dbReference type="PROSITE" id="PS00149">
    <property type="entry name" value="SULFATASE_2"/>
    <property type="match status" value="1"/>
</dbReference>
<dbReference type="Pfam" id="PF00884">
    <property type="entry name" value="Sulfatase"/>
    <property type="match status" value="1"/>
</dbReference>
<dbReference type="PROSITE" id="PS00523">
    <property type="entry name" value="SULFATASE_1"/>
    <property type="match status" value="1"/>
</dbReference>
<dbReference type="PANTHER" id="PTHR10342:SF273">
    <property type="entry name" value="RE14504P"/>
    <property type="match status" value="1"/>
</dbReference>
<evidence type="ECO:0000313" key="10">
    <source>
        <dbReference type="Proteomes" id="UP001152798"/>
    </source>
</evidence>
<evidence type="ECO:0000256" key="4">
    <source>
        <dbReference type="ARBA" id="ARBA00022801"/>
    </source>
</evidence>